<name>A0ABT5GD06_9MICO</name>
<dbReference type="RefSeq" id="WP_272460736.1">
    <property type="nucleotide sequence ID" value="NZ_JAPFQL010000006.1"/>
</dbReference>
<proteinExistence type="predicted"/>
<evidence type="ECO:0000259" key="1">
    <source>
        <dbReference type="Pfam" id="PF01814"/>
    </source>
</evidence>
<dbReference type="EMBL" id="JAPFQL010000006">
    <property type="protein sequence ID" value="MDC5696162.1"/>
    <property type="molecule type" value="Genomic_DNA"/>
</dbReference>
<keyword evidence="3" id="KW-1185">Reference proteome</keyword>
<dbReference type="Proteomes" id="UP001150259">
    <property type="component" value="Unassembled WGS sequence"/>
</dbReference>
<gene>
    <name evidence="2" type="ORF">OO014_02760</name>
</gene>
<sequence>MTSQTITPIERDEAAAAKIRRHHEHLVTELERLVTALGTDEAKAQLVTWARTSLAPHAAGEERTFYRTAADTEAGRLLIAGMVIEHGVILGIVDAIEQSAEPVATRTWAEALLRVFRSHAAKENDLVLPLLVAEPSANLAELLEEMH</sequence>
<comment type="caution">
    <text evidence="2">The sequence shown here is derived from an EMBL/GenBank/DDBJ whole genome shotgun (WGS) entry which is preliminary data.</text>
</comment>
<evidence type="ECO:0000313" key="3">
    <source>
        <dbReference type="Proteomes" id="UP001150259"/>
    </source>
</evidence>
<dbReference type="Pfam" id="PF01814">
    <property type="entry name" value="Hemerythrin"/>
    <property type="match status" value="1"/>
</dbReference>
<protein>
    <submittedName>
        <fullName evidence="2">Hemerythrin domain-containing protein</fullName>
    </submittedName>
</protein>
<dbReference type="InterPro" id="IPR012312">
    <property type="entry name" value="Hemerythrin-like"/>
</dbReference>
<accession>A0ABT5GD06</accession>
<dbReference type="Gene3D" id="1.20.120.520">
    <property type="entry name" value="nmb1532 protein domain like"/>
    <property type="match status" value="1"/>
</dbReference>
<feature type="domain" description="Hemerythrin-like" evidence="1">
    <location>
        <begin position="17"/>
        <end position="131"/>
    </location>
</feature>
<evidence type="ECO:0000313" key="2">
    <source>
        <dbReference type="EMBL" id="MDC5696162.1"/>
    </source>
</evidence>
<reference evidence="2 3" key="1">
    <citation type="submission" date="2022-11" db="EMBL/GenBank/DDBJ databases">
        <title>Anaerobic phenanthrene biodegradation by a DNRA strain PheN6.</title>
        <authorList>
            <person name="Zhang Z."/>
        </authorList>
    </citation>
    <scope>NUCLEOTIDE SEQUENCE [LARGE SCALE GENOMIC DNA]</scope>
    <source>
        <strain evidence="2 3">PheN6</strain>
    </source>
</reference>
<organism evidence="2 3">
    <name type="scientific">Intrasporangium calvum</name>
    <dbReference type="NCBI Taxonomy" id="53358"/>
    <lineage>
        <taxon>Bacteria</taxon>
        <taxon>Bacillati</taxon>
        <taxon>Actinomycetota</taxon>
        <taxon>Actinomycetes</taxon>
        <taxon>Micrococcales</taxon>
        <taxon>Intrasporangiaceae</taxon>
        <taxon>Intrasporangium</taxon>
    </lineage>
</organism>